<evidence type="ECO:0000313" key="2">
    <source>
        <dbReference type="EMBL" id="KSU16326.1"/>
    </source>
</evidence>
<accession>A0A0V8DRQ4</accession>
<keyword evidence="1" id="KW-0472">Membrane</keyword>
<dbReference type="Proteomes" id="UP000053612">
    <property type="component" value="Unassembled WGS sequence"/>
</dbReference>
<proteinExistence type="predicted"/>
<organism evidence="2 3">
    <name type="scientific">Lactococcus lactis subsp. lactis</name>
    <name type="common">Streptococcus lactis</name>
    <dbReference type="NCBI Taxonomy" id="1360"/>
    <lineage>
        <taxon>Bacteria</taxon>
        <taxon>Bacillati</taxon>
        <taxon>Bacillota</taxon>
        <taxon>Bacilli</taxon>
        <taxon>Lactobacillales</taxon>
        <taxon>Streptococcaceae</taxon>
        <taxon>Lactococcus</taxon>
    </lineage>
</organism>
<feature type="transmembrane region" description="Helical" evidence="1">
    <location>
        <begin position="67"/>
        <end position="89"/>
    </location>
</feature>
<sequence length="181" mass="21226">MMEIFTKIKKHYGRIKKLNNYDTLDKINLFHNEIILAIGLVFIYFYLHKHFSTIRNALSDTISFSSIIMGVLGVLIGILIALDSSSSFFKKAEQYNKKQMFYSGLMHQTKRAFITNIIFVSVTVIFNIVPPIENWFLKGIILLLWGYLFIKIIWQICYLIIVMVNVATYEEPKKEKEKKRS</sequence>
<name>A0A0V8DRQ4_LACLL</name>
<dbReference type="PATRIC" id="fig|1360.109.peg.1789"/>
<evidence type="ECO:0000313" key="3">
    <source>
        <dbReference type="Proteomes" id="UP000053612"/>
    </source>
</evidence>
<dbReference type="RefSeq" id="WP_058225230.1">
    <property type="nucleotide sequence ID" value="NZ_LKLS01000162.1"/>
</dbReference>
<feature type="transmembrane region" description="Helical" evidence="1">
    <location>
        <begin position="135"/>
        <end position="168"/>
    </location>
</feature>
<protein>
    <submittedName>
        <fullName evidence="2">Uncharacterized protein</fullName>
    </submittedName>
</protein>
<keyword evidence="1" id="KW-1133">Transmembrane helix</keyword>
<comment type="caution">
    <text evidence="2">The sequence shown here is derived from an EMBL/GenBank/DDBJ whole genome shotgun (WGS) entry which is preliminary data.</text>
</comment>
<dbReference type="EMBL" id="LKLS01000162">
    <property type="protein sequence ID" value="KSU16326.1"/>
    <property type="molecule type" value="Genomic_DNA"/>
</dbReference>
<dbReference type="AlphaFoldDB" id="A0A0V8DRQ4"/>
<feature type="transmembrane region" description="Helical" evidence="1">
    <location>
        <begin position="110"/>
        <end position="129"/>
    </location>
</feature>
<keyword evidence="1" id="KW-0812">Transmembrane</keyword>
<gene>
    <name evidence="2" type="ORF">LMG9449_2129</name>
</gene>
<evidence type="ECO:0000256" key="1">
    <source>
        <dbReference type="SAM" id="Phobius"/>
    </source>
</evidence>
<reference evidence="3" key="1">
    <citation type="submission" date="2015-10" db="EMBL/GenBank/DDBJ databases">
        <title>Draft Genome Sequences of 11 Lactococcus lactis subspecies cremoris strains.</title>
        <authorList>
            <person name="Wels M."/>
            <person name="Backus L."/>
            <person name="Boekhorst J."/>
            <person name="Dijkstra A."/>
            <person name="Beerthuizen M."/>
            <person name="Kelly W."/>
            <person name="Siezen R."/>
            <person name="Bachmann H."/>
            <person name="Van Hijum S."/>
        </authorList>
    </citation>
    <scope>NUCLEOTIDE SEQUENCE [LARGE SCALE GENOMIC DNA]</scope>
    <source>
        <strain evidence="3">LMG9449</strain>
    </source>
</reference>
<feature type="transmembrane region" description="Helical" evidence="1">
    <location>
        <begin position="29"/>
        <end position="47"/>
    </location>
</feature>